<dbReference type="SMART" id="SM00754">
    <property type="entry name" value="CHRD"/>
    <property type="match status" value="1"/>
</dbReference>
<name>A0A366XQ01_9BACI</name>
<reference evidence="2 3" key="1">
    <citation type="submission" date="2018-07" db="EMBL/GenBank/DDBJ databases">
        <title>Lottiidibacillus patelloidae gen. nov., sp. nov., isolated from the intestinal tract of a marine limpet and the reclassification of B. taeanensis BH030017T, B. algicola KMM 3737T and B. hwajinpoensis SW-72T as genus Lottiidibacillus.</title>
        <authorList>
            <person name="Liu R."/>
            <person name="Huang Z."/>
        </authorList>
    </citation>
    <scope>NUCLEOTIDE SEQUENCE [LARGE SCALE GENOMIC DNA]</scope>
    <source>
        <strain evidence="2 3">BH030017</strain>
    </source>
</reference>
<gene>
    <name evidence="2" type="ORF">DS031_18785</name>
</gene>
<evidence type="ECO:0000313" key="2">
    <source>
        <dbReference type="EMBL" id="RBW67987.1"/>
    </source>
</evidence>
<feature type="domain" description="CHRD" evidence="1">
    <location>
        <begin position="3"/>
        <end position="135"/>
    </location>
</feature>
<keyword evidence="3" id="KW-1185">Reference proteome</keyword>
<dbReference type="Proteomes" id="UP000253314">
    <property type="component" value="Unassembled WGS sequence"/>
</dbReference>
<evidence type="ECO:0000259" key="1">
    <source>
        <dbReference type="SMART" id="SM00754"/>
    </source>
</evidence>
<protein>
    <submittedName>
        <fullName evidence="2">CHRD domain-containing protein</fullName>
    </submittedName>
</protein>
<organism evidence="2 3">
    <name type="scientific">Bacillus taeanensis</name>
    <dbReference type="NCBI Taxonomy" id="273032"/>
    <lineage>
        <taxon>Bacteria</taxon>
        <taxon>Bacillati</taxon>
        <taxon>Bacillota</taxon>
        <taxon>Bacilli</taxon>
        <taxon>Bacillales</taxon>
        <taxon>Bacillaceae</taxon>
        <taxon>Bacillus</taxon>
    </lineage>
</organism>
<sequence length="152" mass="17397">MKKFFFTHLRGENEVPPVNSTAFGNAKFISNSKKTKIKFRLEVNNMKDFIQAHIHFGEKGENGPILVFLFRADAVSLPGEERMIACKGVITGILTNDDMIDNEKGVDRISDLIKLMKTGKAYVNVHTEKISVVRLEDKLKEFFRLNRIIKVR</sequence>
<dbReference type="RefSeq" id="WP_113807589.1">
    <property type="nucleotide sequence ID" value="NZ_QOCW01000026.1"/>
</dbReference>
<dbReference type="InterPro" id="IPR010895">
    <property type="entry name" value="CHRD"/>
</dbReference>
<dbReference type="AlphaFoldDB" id="A0A366XQ01"/>
<dbReference type="OrthoDB" id="571052at2"/>
<dbReference type="Pfam" id="PF07452">
    <property type="entry name" value="CHRD"/>
    <property type="match status" value="1"/>
</dbReference>
<dbReference type="EMBL" id="QOCW01000026">
    <property type="protein sequence ID" value="RBW67987.1"/>
    <property type="molecule type" value="Genomic_DNA"/>
</dbReference>
<comment type="caution">
    <text evidence="2">The sequence shown here is derived from an EMBL/GenBank/DDBJ whole genome shotgun (WGS) entry which is preliminary data.</text>
</comment>
<accession>A0A366XQ01</accession>
<evidence type="ECO:0000313" key="3">
    <source>
        <dbReference type="Proteomes" id="UP000253314"/>
    </source>
</evidence>
<proteinExistence type="predicted"/>